<comment type="subcellular location">
    <subcellularLocation>
        <location evidence="1">Endomembrane system</location>
        <topology evidence="1">Multi-pass membrane protein</topology>
    </subcellularLocation>
</comment>
<gene>
    <name evidence="3" type="ORF">DNH61_10495</name>
</gene>
<proteinExistence type="predicted"/>
<dbReference type="AlphaFoldDB" id="A0A2W1LAW8"/>
<feature type="transmembrane region" description="Helical" evidence="2">
    <location>
        <begin position="89"/>
        <end position="107"/>
    </location>
</feature>
<evidence type="ECO:0000256" key="1">
    <source>
        <dbReference type="ARBA" id="ARBA00004127"/>
    </source>
</evidence>
<feature type="transmembrane region" description="Helical" evidence="2">
    <location>
        <begin position="35"/>
        <end position="53"/>
    </location>
</feature>
<dbReference type="SUPFAM" id="SSF103481">
    <property type="entry name" value="Multidrug resistance efflux transporter EmrE"/>
    <property type="match status" value="1"/>
</dbReference>
<dbReference type="InterPro" id="IPR037185">
    <property type="entry name" value="EmrE-like"/>
</dbReference>
<protein>
    <submittedName>
        <fullName evidence="3">EamA/RhaT family transporter</fullName>
    </submittedName>
</protein>
<accession>A0A2W1LAW8</accession>
<dbReference type="Gene3D" id="1.10.3730.20">
    <property type="match status" value="1"/>
</dbReference>
<keyword evidence="2" id="KW-0812">Transmembrane</keyword>
<comment type="caution">
    <text evidence="3">The sequence shown here is derived from an EMBL/GenBank/DDBJ whole genome shotgun (WGS) entry which is preliminary data.</text>
</comment>
<evidence type="ECO:0000313" key="3">
    <source>
        <dbReference type="EMBL" id="PZD95869.1"/>
    </source>
</evidence>
<feature type="transmembrane region" description="Helical" evidence="2">
    <location>
        <begin position="12"/>
        <end position="29"/>
    </location>
</feature>
<dbReference type="Proteomes" id="UP000249522">
    <property type="component" value="Unassembled WGS sequence"/>
</dbReference>
<keyword evidence="2" id="KW-0472">Membrane</keyword>
<keyword evidence="4" id="KW-1185">Reference proteome</keyword>
<dbReference type="OrthoDB" id="3732386at2"/>
<sequence length="109" mass="11909">MENVRSGLIGKGYMIFSAWLSATGQLLWSLGLTDYLLLALGFLCYGLGALFMIKSLALSKLSSTYPLLSVGYVIALIYGAYFHAEVFTWNKLLAVLLLGTGVTLTAYER</sequence>
<feature type="transmembrane region" description="Helical" evidence="2">
    <location>
        <begin position="65"/>
        <end position="83"/>
    </location>
</feature>
<keyword evidence="2" id="KW-1133">Transmembrane helix</keyword>
<dbReference type="EMBL" id="QKRB01000043">
    <property type="protein sequence ID" value="PZD95869.1"/>
    <property type="molecule type" value="Genomic_DNA"/>
</dbReference>
<evidence type="ECO:0000313" key="4">
    <source>
        <dbReference type="Proteomes" id="UP000249522"/>
    </source>
</evidence>
<dbReference type="RefSeq" id="WP_111146614.1">
    <property type="nucleotide sequence ID" value="NZ_QKRB01000043.1"/>
</dbReference>
<evidence type="ECO:0000256" key="2">
    <source>
        <dbReference type="SAM" id="Phobius"/>
    </source>
</evidence>
<reference evidence="3 4" key="1">
    <citation type="submission" date="2018-06" db="EMBL/GenBank/DDBJ databases">
        <title>Paenibacillus imtechensis sp. nov.</title>
        <authorList>
            <person name="Pinnaka A.K."/>
            <person name="Singh H."/>
            <person name="Kaur M."/>
        </authorList>
    </citation>
    <scope>NUCLEOTIDE SEQUENCE [LARGE SCALE GENOMIC DNA]</scope>
    <source>
        <strain evidence="3 4">SMB1</strain>
    </source>
</reference>
<organism evidence="3 4">
    <name type="scientific">Paenibacillus sambharensis</name>
    <dbReference type="NCBI Taxonomy" id="1803190"/>
    <lineage>
        <taxon>Bacteria</taxon>
        <taxon>Bacillati</taxon>
        <taxon>Bacillota</taxon>
        <taxon>Bacilli</taxon>
        <taxon>Bacillales</taxon>
        <taxon>Paenibacillaceae</taxon>
        <taxon>Paenibacillus</taxon>
    </lineage>
</organism>
<name>A0A2W1LAW8_9BACL</name>